<feature type="region of interest" description="Disordered" evidence="1">
    <location>
        <begin position="1"/>
        <end position="20"/>
    </location>
</feature>
<evidence type="ECO:0000313" key="2">
    <source>
        <dbReference type="EMBL" id="KAK1686397.1"/>
    </source>
</evidence>
<proteinExistence type="predicted"/>
<keyword evidence="3" id="KW-1185">Reference proteome</keyword>
<dbReference type="Proteomes" id="UP001231189">
    <property type="component" value="Unassembled WGS sequence"/>
</dbReference>
<evidence type="ECO:0000256" key="1">
    <source>
        <dbReference type="SAM" id="MobiDB-lite"/>
    </source>
</evidence>
<comment type="caution">
    <text evidence="2">The sequence shown here is derived from an EMBL/GenBank/DDBJ whole genome shotgun (WGS) entry which is preliminary data.</text>
</comment>
<name>A0AAD8TRD8_LOLMU</name>
<sequence length="83" mass="9557">MMAKSQDAMAKRDKKKHREKEASAVIYIDLTKQAIEVQRLDAEAKSRAEDNLIMLADLNTMDANQSTWIFCLQFEKGTLERSH</sequence>
<evidence type="ECO:0000313" key="3">
    <source>
        <dbReference type="Proteomes" id="UP001231189"/>
    </source>
</evidence>
<dbReference type="EMBL" id="JAUUTY010000002">
    <property type="protein sequence ID" value="KAK1686397.1"/>
    <property type="molecule type" value="Genomic_DNA"/>
</dbReference>
<accession>A0AAD8TRD8</accession>
<gene>
    <name evidence="2" type="ORF">QYE76_047245</name>
</gene>
<reference evidence="2" key="1">
    <citation type="submission" date="2023-07" db="EMBL/GenBank/DDBJ databases">
        <title>A chromosome-level genome assembly of Lolium multiflorum.</title>
        <authorList>
            <person name="Chen Y."/>
            <person name="Copetti D."/>
            <person name="Kolliker R."/>
            <person name="Studer B."/>
        </authorList>
    </citation>
    <scope>NUCLEOTIDE SEQUENCE</scope>
    <source>
        <strain evidence="2">02402/16</strain>
        <tissue evidence="2">Leaf</tissue>
    </source>
</reference>
<dbReference type="AlphaFoldDB" id="A0AAD8TRD8"/>
<organism evidence="2 3">
    <name type="scientific">Lolium multiflorum</name>
    <name type="common">Italian ryegrass</name>
    <name type="synonym">Lolium perenne subsp. multiflorum</name>
    <dbReference type="NCBI Taxonomy" id="4521"/>
    <lineage>
        <taxon>Eukaryota</taxon>
        <taxon>Viridiplantae</taxon>
        <taxon>Streptophyta</taxon>
        <taxon>Embryophyta</taxon>
        <taxon>Tracheophyta</taxon>
        <taxon>Spermatophyta</taxon>
        <taxon>Magnoliopsida</taxon>
        <taxon>Liliopsida</taxon>
        <taxon>Poales</taxon>
        <taxon>Poaceae</taxon>
        <taxon>BOP clade</taxon>
        <taxon>Pooideae</taxon>
        <taxon>Poodae</taxon>
        <taxon>Poeae</taxon>
        <taxon>Poeae Chloroplast Group 2 (Poeae type)</taxon>
        <taxon>Loliodinae</taxon>
        <taxon>Loliinae</taxon>
        <taxon>Lolium</taxon>
    </lineage>
</organism>
<protein>
    <submittedName>
        <fullName evidence="2">Uncharacterized protein</fullName>
    </submittedName>
</protein>